<organism evidence="2 3">
    <name type="scientific">Caballeronia concitans</name>
    <dbReference type="NCBI Taxonomy" id="1777133"/>
    <lineage>
        <taxon>Bacteria</taxon>
        <taxon>Pseudomonadati</taxon>
        <taxon>Pseudomonadota</taxon>
        <taxon>Betaproteobacteria</taxon>
        <taxon>Burkholderiales</taxon>
        <taxon>Burkholderiaceae</taxon>
        <taxon>Caballeronia</taxon>
    </lineage>
</organism>
<name>A0A658QY62_9BURK</name>
<protein>
    <submittedName>
        <fullName evidence="2">Uncharacterized protein</fullName>
    </submittedName>
</protein>
<dbReference type="RefSeq" id="WP_167550960.1">
    <property type="nucleotide sequence ID" value="NZ_FCNV02000005.1"/>
</dbReference>
<evidence type="ECO:0000313" key="2">
    <source>
        <dbReference type="EMBL" id="SAL32549.1"/>
    </source>
</evidence>
<keyword evidence="1" id="KW-1133">Transmembrane helix</keyword>
<sequence>MTEPMISLMVGVVVVLCAVVILVMHHRHPHIHPPKARWLDTHPPRDWMHHRH</sequence>
<keyword evidence="1" id="KW-0472">Membrane</keyword>
<keyword evidence="3" id="KW-1185">Reference proteome</keyword>
<accession>A0A658QY62</accession>
<dbReference type="AlphaFoldDB" id="A0A658QY62"/>
<dbReference type="Proteomes" id="UP000198263">
    <property type="component" value="Unassembled WGS sequence"/>
</dbReference>
<gene>
    <name evidence="2" type="ORF">AWB72_02930</name>
</gene>
<evidence type="ECO:0000256" key="1">
    <source>
        <dbReference type="SAM" id="Phobius"/>
    </source>
</evidence>
<comment type="caution">
    <text evidence="2">The sequence shown here is derived from an EMBL/GenBank/DDBJ whole genome shotgun (WGS) entry which is preliminary data.</text>
</comment>
<evidence type="ECO:0000313" key="3">
    <source>
        <dbReference type="Proteomes" id="UP000198263"/>
    </source>
</evidence>
<reference evidence="2 3" key="1">
    <citation type="submission" date="2016-01" db="EMBL/GenBank/DDBJ databases">
        <authorList>
            <person name="Peeters C."/>
        </authorList>
    </citation>
    <scope>NUCLEOTIDE SEQUENCE [LARGE SCALE GENOMIC DNA]</scope>
    <source>
        <strain evidence="2">LMG 29315</strain>
    </source>
</reference>
<dbReference type="EMBL" id="FCNV02000005">
    <property type="protein sequence ID" value="SAL32549.1"/>
    <property type="molecule type" value="Genomic_DNA"/>
</dbReference>
<feature type="transmembrane region" description="Helical" evidence="1">
    <location>
        <begin position="6"/>
        <end position="25"/>
    </location>
</feature>
<proteinExistence type="predicted"/>
<keyword evidence="1" id="KW-0812">Transmembrane</keyword>